<reference evidence="1 2" key="1">
    <citation type="submission" date="2015-09" db="EMBL/GenBank/DDBJ databases">
        <title>Genome announcement of multiple Pseudomonas syringae strains.</title>
        <authorList>
            <person name="Thakur S."/>
            <person name="Wang P.W."/>
            <person name="Gong Y."/>
            <person name="Weir B.S."/>
            <person name="Guttman D.S."/>
        </authorList>
    </citation>
    <scope>NUCLEOTIDE SEQUENCE [LARGE SCALE GENOMIC DNA]</scope>
    <source>
        <strain evidence="1 2">ICMP9151</strain>
    </source>
</reference>
<dbReference type="Proteomes" id="UP000050523">
    <property type="component" value="Unassembled WGS sequence"/>
</dbReference>
<gene>
    <name evidence="1" type="ORF">ALO43_200513</name>
</gene>
<sequence>MIVEIFQTFEIRTEGPVELVEMALVLDQSRARKKVELIDIGKDNPLFQRIDQVQQFTQRHRHSGRAHFVEPVEQHGCRPFT</sequence>
<accession>A0AA40P8P4</accession>
<dbReference type="EMBL" id="LJRO01000033">
    <property type="protein sequence ID" value="KPZ07191.1"/>
    <property type="molecule type" value="Genomic_DNA"/>
</dbReference>
<dbReference type="AlphaFoldDB" id="A0AA40P8P4"/>
<organism evidence="1 2">
    <name type="scientific">Pseudomonas tremae</name>
    <dbReference type="NCBI Taxonomy" id="200454"/>
    <lineage>
        <taxon>Bacteria</taxon>
        <taxon>Pseudomonadati</taxon>
        <taxon>Pseudomonadota</taxon>
        <taxon>Gammaproteobacteria</taxon>
        <taxon>Pseudomonadales</taxon>
        <taxon>Pseudomonadaceae</taxon>
        <taxon>Pseudomonas</taxon>
    </lineage>
</organism>
<evidence type="ECO:0000313" key="1">
    <source>
        <dbReference type="EMBL" id="KPZ07191.1"/>
    </source>
</evidence>
<evidence type="ECO:0000313" key="2">
    <source>
        <dbReference type="Proteomes" id="UP000050523"/>
    </source>
</evidence>
<name>A0AA40P8P4_9PSED</name>
<proteinExistence type="predicted"/>
<comment type="caution">
    <text evidence="1">The sequence shown here is derived from an EMBL/GenBank/DDBJ whole genome shotgun (WGS) entry which is preliminary data.</text>
</comment>
<protein>
    <submittedName>
        <fullName evidence="1">Uncharacterized protein</fullName>
    </submittedName>
</protein>